<dbReference type="RefSeq" id="WP_078810293.1">
    <property type="nucleotide sequence ID" value="NZ_FUWM01000015.1"/>
</dbReference>
<accession>A0A1T4NKX8</accession>
<dbReference type="PROSITE" id="PS00648">
    <property type="entry name" value="RIBONUCLEASE_P"/>
    <property type="match status" value="1"/>
</dbReference>
<comment type="catalytic activity">
    <reaction evidence="7">
        <text>Endonucleolytic cleavage of RNA, removing 5'-extranucleotides from tRNA precursor.</text>
        <dbReference type="EC" id="3.1.26.5"/>
    </reaction>
</comment>
<evidence type="ECO:0000256" key="6">
    <source>
        <dbReference type="ARBA" id="ARBA00022884"/>
    </source>
</evidence>
<evidence type="ECO:0000256" key="5">
    <source>
        <dbReference type="ARBA" id="ARBA00022801"/>
    </source>
</evidence>
<dbReference type="InterPro" id="IPR000100">
    <property type="entry name" value="RNase_P"/>
</dbReference>
<keyword evidence="10" id="KW-1185">Reference proteome</keyword>
<keyword evidence="5 7" id="KW-0378">Hydrolase</keyword>
<evidence type="ECO:0000256" key="4">
    <source>
        <dbReference type="ARBA" id="ARBA00022759"/>
    </source>
</evidence>
<reference evidence="10" key="1">
    <citation type="submission" date="2017-02" db="EMBL/GenBank/DDBJ databases">
        <authorList>
            <person name="Varghese N."/>
            <person name="Submissions S."/>
        </authorList>
    </citation>
    <scope>NUCLEOTIDE SEQUENCE [LARGE SCALE GENOMIC DNA]</scope>
    <source>
        <strain evidence="10">ATCC BAA-73</strain>
    </source>
</reference>
<dbReference type="GO" id="GO:0042781">
    <property type="term" value="F:3'-tRNA processing endoribonuclease activity"/>
    <property type="evidence" value="ECO:0007669"/>
    <property type="project" value="TreeGrafter"/>
</dbReference>
<dbReference type="Proteomes" id="UP000190625">
    <property type="component" value="Unassembled WGS sequence"/>
</dbReference>
<evidence type="ECO:0000256" key="7">
    <source>
        <dbReference type="HAMAP-Rule" id="MF_00227"/>
    </source>
</evidence>
<dbReference type="HAMAP" id="MF_00227">
    <property type="entry name" value="RNase_P"/>
    <property type="match status" value="1"/>
</dbReference>
<evidence type="ECO:0000256" key="2">
    <source>
        <dbReference type="ARBA" id="ARBA00022694"/>
    </source>
</evidence>
<comment type="function">
    <text evidence="1 7">RNaseP catalyzes the removal of the 5'-leader sequence from pre-tRNA to produce the mature 5'-terminus. It can also cleave other RNA substrates such as 4.5S RNA. The protein component plays an auxiliary but essential role in vivo by binding to the 5'-leader sequence and broadening the substrate specificity of the ribozyme.</text>
</comment>
<dbReference type="GO" id="GO:0001682">
    <property type="term" value="P:tRNA 5'-leader removal"/>
    <property type="evidence" value="ECO:0007669"/>
    <property type="project" value="UniProtKB-UniRule"/>
</dbReference>
<dbReference type="OrthoDB" id="9810867at2"/>
<evidence type="ECO:0000256" key="3">
    <source>
        <dbReference type="ARBA" id="ARBA00022722"/>
    </source>
</evidence>
<dbReference type="AlphaFoldDB" id="A0A1T4NKX8"/>
<dbReference type="PANTHER" id="PTHR33992">
    <property type="entry name" value="RIBONUCLEASE P PROTEIN COMPONENT"/>
    <property type="match status" value="1"/>
</dbReference>
<evidence type="ECO:0000256" key="8">
    <source>
        <dbReference type="NCBIfam" id="TIGR00188"/>
    </source>
</evidence>
<evidence type="ECO:0000256" key="1">
    <source>
        <dbReference type="ARBA" id="ARBA00002663"/>
    </source>
</evidence>
<sequence>MSVQDESLSKIERLTKNYQFKKVYNRGKSKANKLVVLYILKKKDNQRRVGFSVSKKVGKAVVRNKLKRVLKEVYRRNKYKLICGVDLVIIARRRIRHASYDEIETAVLDIFKRSKIIK</sequence>
<dbReference type="SUPFAM" id="SSF54211">
    <property type="entry name" value="Ribosomal protein S5 domain 2-like"/>
    <property type="match status" value="1"/>
</dbReference>
<dbReference type="GO" id="GO:0000049">
    <property type="term" value="F:tRNA binding"/>
    <property type="evidence" value="ECO:0007669"/>
    <property type="project" value="UniProtKB-UniRule"/>
</dbReference>
<dbReference type="STRING" id="142842.SAMN02745118_01840"/>
<dbReference type="InterPro" id="IPR014721">
    <property type="entry name" value="Ribsml_uS5_D2-typ_fold_subgr"/>
</dbReference>
<dbReference type="PANTHER" id="PTHR33992:SF1">
    <property type="entry name" value="RIBONUCLEASE P PROTEIN COMPONENT"/>
    <property type="match status" value="1"/>
</dbReference>
<dbReference type="Pfam" id="PF00825">
    <property type="entry name" value="Ribonuclease_P"/>
    <property type="match status" value="1"/>
</dbReference>
<dbReference type="EMBL" id="FUWM01000015">
    <property type="protein sequence ID" value="SJZ79736.1"/>
    <property type="molecule type" value="Genomic_DNA"/>
</dbReference>
<dbReference type="GO" id="GO:0004526">
    <property type="term" value="F:ribonuclease P activity"/>
    <property type="evidence" value="ECO:0007669"/>
    <property type="project" value="UniProtKB-UniRule"/>
</dbReference>
<evidence type="ECO:0000313" key="9">
    <source>
        <dbReference type="EMBL" id="SJZ79736.1"/>
    </source>
</evidence>
<dbReference type="InterPro" id="IPR020568">
    <property type="entry name" value="Ribosomal_Su5_D2-typ_SF"/>
</dbReference>
<dbReference type="GO" id="GO:0030677">
    <property type="term" value="C:ribonuclease P complex"/>
    <property type="evidence" value="ECO:0007669"/>
    <property type="project" value="TreeGrafter"/>
</dbReference>
<name>A0A1T4NKX8_9FIRM</name>
<dbReference type="Gene3D" id="3.30.230.10">
    <property type="match status" value="1"/>
</dbReference>
<evidence type="ECO:0000313" key="10">
    <source>
        <dbReference type="Proteomes" id="UP000190625"/>
    </source>
</evidence>
<keyword evidence="2 7" id="KW-0819">tRNA processing</keyword>
<keyword evidence="6 7" id="KW-0694">RNA-binding</keyword>
<keyword evidence="4 7" id="KW-0255">Endonuclease</keyword>
<proteinExistence type="inferred from homology"/>
<gene>
    <name evidence="7" type="primary">rnpA</name>
    <name evidence="9" type="ORF">SAMN02745118_01840</name>
</gene>
<dbReference type="InterPro" id="IPR020539">
    <property type="entry name" value="RNase_P_CS"/>
</dbReference>
<protein>
    <recommendedName>
        <fullName evidence="7 8">Ribonuclease P protein component</fullName>
        <shortName evidence="7">RNase P protein</shortName>
        <shortName evidence="7">RNaseP protein</shortName>
        <ecNumber evidence="7 8">3.1.26.5</ecNumber>
    </recommendedName>
    <alternativeName>
        <fullName evidence="7">Protein C5</fullName>
    </alternativeName>
</protein>
<organism evidence="9 10">
    <name type="scientific">Selenihalanaerobacter shriftii</name>
    <dbReference type="NCBI Taxonomy" id="142842"/>
    <lineage>
        <taxon>Bacteria</taxon>
        <taxon>Bacillati</taxon>
        <taxon>Bacillota</taxon>
        <taxon>Clostridia</taxon>
        <taxon>Halanaerobiales</taxon>
        <taxon>Halobacteroidaceae</taxon>
        <taxon>Selenihalanaerobacter</taxon>
    </lineage>
</organism>
<dbReference type="NCBIfam" id="TIGR00188">
    <property type="entry name" value="rnpA"/>
    <property type="match status" value="1"/>
</dbReference>
<dbReference type="EC" id="3.1.26.5" evidence="7 8"/>
<keyword evidence="3 7" id="KW-0540">Nuclease</keyword>
<comment type="subunit">
    <text evidence="7">Consists of a catalytic RNA component (M1 or rnpB) and a protein subunit.</text>
</comment>
<comment type="similarity">
    <text evidence="7">Belongs to the RnpA family.</text>
</comment>